<comment type="similarity">
    <text evidence="2">Belongs to the nicotinamide ribonucleoside (NR) uptake permease (TC 4.B.1) family.</text>
</comment>
<keyword evidence="5 8" id="KW-0812">Transmembrane</keyword>
<keyword evidence="7 8" id="KW-0472">Membrane</keyword>
<evidence type="ECO:0000256" key="8">
    <source>
        <dbReference type="SAM" id="Phobius"/>
    </source>
</evidence>
<reference evidence="9" key="1">
    <citation type="submission" date="2011-07" db="EMBL/GenBank/DDBJ databases">
        <authorList>
            <person name="Stanhope M.J."/>
            <person name="Durkin A.S."/>
            <person name="Hostetler J."/>
            <person name="Kim M."/>
            <person name="Radune D."/>
            <person name="Singh I."/>
            <person name="Town C.D."/>
        </authorList>
    </citation>
    <scope>NUCLEOTIDE SEQUENCE [LARGE SCALE GENOMIC DNA]</scope>
    <source>
        <strain evidence="9">HS-6</strain>
    </source>
</reference>
<proteinExistence type="inferred from homology"/>
<dbReference type="eggNOG" id="COG3201">
    <property type="taxonomic scope" value="Bacteria"/>
</dbReference>
<organism evidence="9 10">
    <name type="scientific">Streptococcus criceti HS-6</name>
    <dbReference type="NCBI Taxonomy" id="873449"/>
    <lineage>
        <taxon>Bacteria</taxon>
        <taxon>Bacillati</taxon>
        <taxon>Bacillota</taxon>
        <taxon>Bacilli</taxon>
        <taxon>Lactobacillales</taxon>
        <taxon>Streptococcaceae</taxon>
        <taxon>Streptococcus</taxon>
    </lineage>
</organism>
<dbReference type="RefSeq" id="WP_004228471.1">
    <property type="nucleotide sequence ID" value="NZ_AEUV02000002.1"/>
</dbReference>
<evidence type="ECO:0000256" key="6">
    <source>
        <dbReference type="ARBA" id="ARBA00022989"/>
    </source>
</evidence>
<dbReference type="NCBIfam" id="TIGR01528">
    <property type="entry name" value="NMN_trans_PnuC"/>
    <property type="match status" value="1"/>
</dbReference>
<dbReference type="STRING" id="873449.STRCR_2107"/>
<gene>
    <name evidence="9" type="ORF">STRCR_2107</name>
</gene>
<dbReference type="Pfam" id="PF04973">
    <property type="entry name" value="NMN_transporter"/>
    <property type="match status" value="1"/>
</dbReference>
<feature type="transmembrane region" description="Helical" evidence="8">
    <location>
        <begin position="54"/>
        <end position="72"/>
    </location>
</feature>
<sequence>MHFIERKIKGIRSTWQEMSQGLQLIIQGLKERSLADSLKIFWDDLFANRSLVQWLYLLILGSFPLWLELYYHHQVRDWVGMTCSLTGIICVIFVSEGRASNYLFGLINSVIYLILALQEGFYGEVLTTLYFTIMQPIGLFVWIYQSQFKKQEQTFVARKLSFANWLKYLLITALWWLSFGLIYQSIGARRPFRDSVTDATNGVGQLLMTAVYREQWLFWAATNIFSIYLWWGESLQIQGKYFIYLINSLVGWYQWSKAAKKDGKESGKEPKN</sequence>
<feature type="transmembrane region" description="Helical" evidence="8">
    <location>
        <begin position="216"/>
        <end position="232"/>
    </location>
</feature>
<dbReference type="GO" id="GO:0005886">
    <property type="term" value="C:plasma membrane"/>
    <property type="evidence" value="ECO:0007669"/>
    <property type="project" value="UniProtKB-SubCell"/>
</dbReference>
<dbReference type="InterPro" id="IPR006419">
    <property type="entry name" value="NMN_transpt_PnuC"/>
</dbReference>
<comment type="subcellular location">
    <subcellularLocation>
        <location evidence="1">Cell membrane</location>
        <topology evidence="1">Multi-pass membrane protein</topology>
    </subcellularLocation>
</comment>
<evidence type="ECO:0000256" key="4">
    <source>
        <dbReference type="ARBA" id="ARBA00022475"/>
    </source>
</evidence>
<accession>G5JS27</accession>
<feature type="transmembrane region" description="Helical" evidence="8">
    <location>
        <begin position="165"/>
        <end position="186"/>
    </location>
</feature>
<dbReference type="AlphaFoldDB" id="G5JS27"/>
<evidence type="ECO:0000256" key="2">
    <source>
        <dbReference type="ARBA" id="ARBA00006669"/>
    </source>
</evidence>
<feature type="transmembrane region" description="Helical" evidence="8">
    <location>
        <begin position="127"/>
        <end position="144"/>
    </location>
</feature>
<dbReference type="Proteomes" id="UP000004322">
    <property type="component" value="Unassembled WGS sequence"/>
</dbReference>
<keyword evidence="6 8" id="KW-1133">Transmembrane helix</keyword>
<dbReference type="OrthoDB" id="9791248at2"/>
<evidence type="ECO:0000256" key="5">
    <source>
        <dbReference type="ARBA" id="ARBA00022692"/>
    </source>
</evidence>
<evidence type="ECO:0000256" key="7">
    <source>
        <dbReference type="ARBA" id="ARBA00023136"/>
    </source>
</evidence>
<comment type="caution">
    <text evidence="9">The sequence shown here is derived from an EMBL/GenBank/DDBJ whole genome shotgun (WGS) entry which is preliminary data.</text>
</comment>
<feature type="transmembrane region" description="Helical" evidence="8">
    <location>
        <begin position="102"/>
        <end position="121"/>
    </location>
</feature>
<keyword evidence="10" id="KW-1185">Reference proteome</keyword>
<feature type="transmembrane region" description="Helical" evidence="8">
    <location>
        <begin position="78"/>
        <end position="95"/>
    </location>
</feature>
<name>G5JS27_STRCG</name>
<dbReference type="PANTHER" id="PTHR36122">
    <property type="entry name" value="NICOTINAMIDE RIBOSIDE TRANSPORTER PNUC"/>
    <property type="match status" value="1"/>
</dbReference>
<protein>
    <submittedName>
        <fullName evidence="9">Nicotinamide riboside transporter PnuC family protein</fullName>
    </submittedName>
</protein>
<keyword evidence="3" id="KW-0813">Transport</keyword>
<evidence type="ECO:0000256" key="3">
    <source>
        <dbReference type="ARBA" id="ARBA00022448"/>
    </source>
</evidence>
<evidence type="ECO:0000256" key="1">
    <source>
        <dbReference type="ARBA" id="ARBA00004651"/>
    </source>
</evidence>
<evidence type="ECO:0000313" key="10">
    <source>
        <dbReference type="Proteomes" id="UP000004322"/>
    </source>
</evidence>
<evidence type="ECO:0000313" key="9">
    <source>
        <dbReference type="EMBL" id="EHI74790.1"/>
    </source>
</evidence>
<dbReference type="PANTHER" id="PTHR36122:SF2">
    <property type="entry name" value="NICOTINAMIDE RIBOSIDE TRANSPORTER PNUC"/>
    <property type="match status" value="1"/>
</dbReference>
<dbReference type="EMBL" id="AEUV02000002">
    <property type="protein sequence ID" value="EHI74790.1"/>
    <property type="molecule type" value="Genomic_DNA"/>
</dbReference>
<keyword evidence="4" id="KW-1003">Cell membrane</keyword>
<dbReference type="GO" id="GO:0034257">
    <property type="term" value="F:nicotinamide riboside transmembrane transporter activity"/>
    <property type="evidence" value="ECO:0007669"/>
    <property type="project" value="InterPro"/>
</dbReference>